<organism evidence="4 5">
    <name type="scientific">Desmophyllum pertusum</name>
    <dbReference type="NCBI Taxonomy" id="174260"/>
    <lineage>
        <taxon>Eukaryota</taxon>
        <taxon>Metazoa</taxon>
        <taxon>Cnidaria</taxon>
        <taxon>Anthozoa</taxon>
        <taxon>Hexacorallia</taxon>
        <taxon>Scleractinia</taxon>
        <taxon>Caryophylliina</taxon>
        <taxon>Caryophylliidae</taxon>
        <taxon>Desmophyllum</taxon>
    </lineage>
</organism>
<comment type="subcellular location">
    <subcellularLocation>
        <location evidence="1">Cytoplasm</location>
    </subcellularLocation>
</comment>
<dbReference type="Gene3D" id="1.20.120.230">
    <property type="entry name" value="Alpha-catenin/vinculin-like"/>
    <property type="match status" value="1"/>
</dbReference>
<dbReference type="GO" id="GO:0016342">
    <property type="term" value="C:catenin complex"/>
    <property type="evidence" value="ECO:0007669"/>
    <property type="project" value="TreeGrafter"/>
</dbReference>
<comment type="similarity">
    <text evidence="2">Belongs to the vinculin/alpha-catenin family.</text>
</comment>
<dbReference type="GO" id="GO:0008013">
    <property type="term" value="F:beta-catenin binding"/>
    <property type="evidence" value="ECO:0007669"/>
    <property type="project" value="TreeGrafter"/>
</dbReference>
<dbReference type="PANTHER" id="PTHR18914:SF30">
    <property type="entry name" value="VINCULIN_ALPHA-CATENIN FAMILY MEMBER 1"/>
    <property type="match status" value="1"/>
</dbReference>
<dbReference type="EMBL" id="MU826826">
    <property type="protein sequence ID" value="KAJ7375213.1"/>
    <property type="molecule type" value="Genomic_DNA"/>
</dbReference>
<name>A0A9W9Z4N6_9CNID</name>
<dbReference type="SUPFAM" id="SSF47220">
    <property type="entry name" value="alpha-catenin/vinculin-like"/>
    <property type="match status" value="3"/>
</dbReference>
<dbReference type="GO" id="GO:0098609">
    <property type="term" value="P:cell-cell adhesion"/>
    <property type="evidence" value="ECO:0007669"/>
    <property type="project" value="TreeGrafter"/>
</dbReference>
<gene>
    <name evidence="4" type="ORF">OS493_001957</name>
</gene>
<dbReference type="Gene3D" id="1.20.120.810">
    <property type="entry name" value="Vinculin, Vh2 four-helix bundle"/>
    <property type="match status" value="1"/>
</dbReference>
<evidence type="ECO:0000256" key="1">
    <source>
        <dbReference type="ARBA" id="ARBA00004496"/>
    </source>
</evidence>
<accession>A0A9W9Z4N6</accession>
<reference evidence="4" key="1">
    <citation type="submission" date="2023-01" db="EMBL/GenBank/DDBJ databases">
        <title>Genome assembly of the deep-sea coral Lophelia pertusa.</title>
        <authorList>
            <person name="Herrera S."/>
            <person name="Cordes E."/>
        </authorList>
    </citation>
    <scope>NUCLEOTIDE SEQUENCE</scope>
    <source>
        <strain evidence="4">USNM1676648</strain>
        <tissue evidence="4">Polyp</tissue>
    </source>
</reference>
<keyword evidence="3" id="KW-0963">Cytoplasm</keyword>
<keyword evidence="5" id="KW-1185">Reference proteome</keyword>
<dbReference type="Pfam" id="PF01044">
    <property type="entry name" value="Vinculin"/>
    <property type="match status" value="1"/>
</dbReference>
<evidence type="ECO:0000313" key="5">
    <source>
        <dbReference type="Proteomes" id="UP001163046"/>
    </source>
</evidence>
<dbReference type="GO" id="GO:0005912">
    <property type="term" value="C:adherens junction"/>
    <property type="evidence" value="ECO:0007669"/>
    <property type="project" value="TreeGrafter"/>
</dbReference>
<dbReference type="PANTHER" id="PTHR18914">
    <property type="entry name" value="ALPHA CATENIN"/>
    <property type="match status" value="1"/>
</dbReference>
<dbReference type="Proteomes" id="UP001163046">
    <property type="component" value="Unassembled WGS sequence"/>
</dbReference>
<protein>
    <recommendedName>
        <fullName evidence="6">Vinculin</fullName>
    </recommendedName>
</protein>
<sequence>MLACTEIIKTVEARGDLDQSVDEPGYMAATLEKAHKQLSPHSRLGAGNELDCYMDAIVRSSMSVANSCEGGRRERIVQACQSVLQMRNDLADLQKTFLANPLSQRTRHELDLASERLSVELKKLDRHVSTAVIDHITTVFADAELPVHNMIQAATSSLLDMSVQSQEHAMMRLKGKADEFHKHAARLAEVARQSAAISADSRRVQAINNAASDIEKLAPQLVSTAVRVRQTPKDTGCTELLGQLRRDWTARLHALTSVVDDVTDFNDFVLMTDLNIQEDISCCREALQLQDIQKVSQTSLRMLGRARRVAMVTKKEMNETADPMYKGNLQTGCGQLESVLPVLVQSVEGTLVNMSDVDQHNNLCENSELLGDKVKMIKSALKRPAGINIETVPCSGSL</sequence>
<dbReference type="AlphaFoldDB" id="A0A9W9Z4N6"/>
<dbReference type="GO" id="GO:0016477">
    <property type="term" value="P:cell migration"/>
    <property type="evidence" value="ECO:0007669"/>
    <property type="project" value="TreeGrafter"/>
</dbReference>
<comment type="caution">
    <text evidence="4">The sequence shown here is derived from an EMBL/GenBank/DDBJ whole genome shotgun (WGS) entry which is preliminary data.</text>
</comment>
<evidence type="ECO:0000256" key="3">
    <source>
        <dbReference type="ARBA" id="ARBA00022490"/>
    </source>
</evidence>
<evidence type="ECO:0000256" key="2">
    <source>
        <dbReference type="ARBA" id="ARBA00008376"/>
    </source>
</evidence>
<dbReference type="InterPro" id="IPR036723">
    <property type="entry name" value="Alpha-catenin/vinculin-like_sf"/>
</dbReference>
<dbReference type="GO" id="GO:0005737">
    <property type="term" value="C:cytoplasm"/>
    <property type="evidence" value="ECO:0007669"/>
    <property type="project" value="UniProtKB-SubCell"/>
</dbReference>
<dbReference type="InterPro" id="IPR006077">
    <property type="entry name" value="Vinculin/catenin"/>
</dbReference>
<proteinExistence type="inferred from homology"/>
<evidence type="ECO:0008006" key="6">
    <source>
        <dbReference type="Google" id="ProtNLM"/>
    </source>
</evidence>
<dbReference type="GO" id="GO:0051015">
    <property type="term" value="F:actin filament binding"/>
    <property type="evidence" value="ECO:0007669"/>
    <property type="project" value="InterPro"/>
</dbReference>
<evidence type="ECO:0000313" key="4">
    <source>
        <dbReference type="EMBL" id="KAJ7375213.1"/>
    </source>
</evidence>
<dbReference type="OrthoDB" id="5965911at2759"/>